<dbReference type="EMBL" id="JBCGEM010000004">
    <property type="protein sequence ID" value="MEM0623685.1"/>
    <property type="molecule type" value="Genomic_DNA"/>
</dbReference>
<dbReference type="GeneID" id="97395560"/>
<evidence type="ECO:0000313" key="5">
    <source>
        <dbReference type="EMBL" id="SNU35442.1"/>
    </source>
</evidence>
<reference evidence="6" key="1">
    <citation type="submission" date="2017-08" db="EMBL/GenBank/DDBJ databases">
        <authorList>
            <person name="Brisse S."/>
        </authorList>
    </citation>
    <scope>NUCLEOTIDE SEQUENCE [LARGE SCALE GENOMIC DNA]</scope>
    <source>
        <strain evidence="6">06D021</strain>
    </source>
</reference>
<evidence type="ECO:0000313" key="7">
    <source>
        <dbReference type="Proteomes" id="UP000557483"/>
    </source>
</evidence>
<dbReference type="RefSeq" id="WP_004138937.1">
    <property type="nucleotide sequence ID" value="NZ_CABGKG010000010.1"/>
</dbReference>
<evidence type="ECO:0000313" key="4">
    <source>
        <dbReference type="EMBL" id="MEM0623685.1"/>
    </source>
</evidence>
<accession>A0A285B3J6</accession>
<reference evidence="4 8" key="4">
    <citation type="submission" date="2024-04" db="EMBL/GenBank/DDBJ databases">
        <title>Draft genome assemblies of urinary isolates.</title>
        <authorList>
            <person name="Appleberry H."/>
            <person name="Kula A."/>
            <person name="Wolfe A.J."/>
            <person name="Putonti C."/>
        </authorList>
    </citation>
    <scope>NUCLEOTIDE SEQUENCE [LARGE SCALE GENOMIC DNA]</scope>
    <source>
        <strain evidence="4 8">UMB12529</strain>
    </source>
</reference>
<evidence type="ECO:0000256" key="2">
    <source>
        <dbReference type="SAM" id="SignalP"/>
    </source>
</evidence>
<reference evidence="5" key="2">
    <citation type="submission" date="2017-08" db="EMBL/GenBank/DDBJ databases">
        <authorList>
            <person name="de Groot N.N."/>
        </authorList>
    </citation>
    <scope>NUCLEOTIDE SEQUENCE [LARGE SCALE GENOMIC DNA]</scope>
    <source>
        <strain evidence="5">06D021</strain>
    </source>
</reference>
<dbReference type="Proteomes" id="UP000220639">
    <property type="component" value="Unassembled WGS sequence"/>
</dbReference>
<dbReference type="InterPro" id="IPR020117">
    <property type="entry name" value="Uncharacterised_YncJ"/>
</dbReference>
<feature type="compositionally biased region" description="Basic and acidic residues" evidence="1">
    <location>
        <begin position="41"/>
        <end position="61"/>
    </location>
</feature>
<protein>
    <submittedName>
        <fullName evidence="3">DUF2554 family protein</fullName>
    </submittedName>
</protein>
<dbReference type="Pfam" id="PF10829">
    <property type="entry name" value="DUF2554"/>
    <property type="match status" value="1"/>
</dbReference>
<dbReference type="Proteomes" id="UP000557483">
    <property type="component" value="Unassembled WGS sequence"/>
</dbReference>
<gene>
    <name evidence="5" type="primary">yncJ</name>
    <name evidence="4" type="ORF">AAFL32_07280</name>
    <name evidence="3" type="ORF">HV064_23990</name>
    <name evidence="5" type="ORF">KOSB73_260166</name>
</gene>
<organism evidence="5 6">
    <name type="scientific">Klebsiella grimontii</name>
    <dbReference type="NCBI Taxonomy" id="2058152"/>
    <lineage>
        <taxon>Bacteria</taxon>
        <taxon>Pseudomonadati</taxon>
        <taxon>Pseudomonadota</taxon>
        <taxon>Gammaproteobacteria</taxon>
        <taxon>Enterobacterales</taxon>
        <taxon>Enterobacteriaceae</taxon>
        <taxon>Klebsiella/Raoultella group</taxon>
        <taxon>Klebsiella</taxon>
    </lineage>
</organism>
<feature type="chain" id="PRO_5044572273" evidence="2">
    <location>
        <begin position="23"/>
        <end position="77"/>
    </location>
</feature>
<keyword evidence="2" id="KW-0732">Signal</keyword>
<dbReference type="EMBL" id="JABXRN010000001">
    <property type="protein sequence ID" value="MBA8126938.1"/>
    <property type="molecule type" value="Genomic_DNA"/>
</dbReference>
<dbReference type="Proteomes" id="UP001458070">
    <property type="component" value="Unassembled WGS sequence"/>
</dbReference>
<feature type="signal peptide" evidence="2">
    <location>
        <begin position="1"/>
        <end position="22"/>
    </location>
</feature>
<dbReference type="AlphaFoldDB" id="A0A285B3J6"/>
<evidence type="ECO:0000313" key="8">
    <source>
        <dbReference type="Proteomes" id="UP001458070"/>
    </source>
</evidence>
<sequence length="77" mass="9065">MFRRSVSTLLLVCALFSGHVLARKQGHDFFPVQSLEQQLQHEADSDELRSQAEEAASDLREHHRWQNARKPKMHHYQ</sequence>
<reference evidence="3 7" key="3">
    <citation type="submission" date="2020-06" db="EMBL/GenBank/DDBJ databases">
        <title>REHAB project genomes.</title>
        <authorList>
            <person name="Shaw L.P."/>
        </authorList>
    </citation>
    <scope>NUCLEOTIDE SEQUENCE [LARGE SCALE GENOMIC DNA]</scope>
    <source>
        <strain evidence="3 7">RHBSTW-00092</strain>
    </source>
</reference>
<proteinExistence type="predicted"/>
<name>A0A285B3J6_9ENTR</name>
<dbReference type="EMBL" id="FZTC01000019">
    <property type="protein sequence ID" value="SNU35442.1"/>
    <property type="molecule type" value="Genomic_DNA"/>
</dbReference>
<evidence type="ECO:0000313" key="6">
    <source>
        <dbReference type="Proteomes" id="UP000220639"/>
    </source>
</evidence>
<keyword evidence="8" id="KW-1185">Reference proteome</keyword>
<feature type="compositionally biased region" description="Basic residues" evidence="1">
    <location>
        <begin position="62"/>
        <end position="77"/>
    </location>
</feature>
<feature type="region of interest" description="Disordered" evidence="1">
    <location>
        <begin position="41"/>
        <end position="77"/>
    </location>
</feature>
<evidence type="ECO:0000256" key="1">
    <source>
        <dbReference type="SAM" id="MobiDB-lite"/>
    </source>
</evidence>
<evidence type="ECO:0000313" key="3">
    <source>
        <dbReference type="EMBL" id="MBA8126938.1"/>
    </source>
</evidence>